<evidence type="ECO:0000313" key="2">
    <source>
        <dbReference type="EMBL" id="TRX88360.1"/>
    </source>
</evidence>
<evidence type="ECO:0000313" key="3">
    <source>
        <dbReference type="Proteomes" id="UP000319160"/>
    </source>
</evidence>
<comment type="caution">
    <text evidence="2">The sequence shown here is derived from an EMBL/GenBank/DDBJ whole genome shotgun (WGS) entry which is preliminary data.</text>
</comment>
<organism evidence="2 3">
    <name type="scientific">Xylaria flabelliformis</name>
    <dbReference type="NCBI Taxonomy" id="2512241"/>
    <lineage>
        <taxon>Eukaryota</taxon>
        <taxon>Fungi</taxon>
        <taxon>Dikarya</taxon>
        <taxon>Ascomycota</taxon>
        <taxon>Pezizomycotina</taxon>
        <taxon>Sordariomycetes</taxon>
        <taxon>Xylariomycetidae</taxon>
        <taxon>Xylariales</taxon>
        <taxon>Xylariaceae</taxon>
        <taxon>Xylaria</taxon>
    </lineage>
</organism>
<proteinExistence type="predicted"/>
<sequence>MSRLSLPRIVWAAILLILNAIALLLDAVKSQYVRHPDSAPSDDHISIAPVPVRGSVWDQLEHSDAPY</sequence>
<dbReference type="EMBL" id="VFLP01000090">
    <property type="protein sequence ID" value="TRX88360.1"/>
    <property type="molecule type" value="Genomic_DNA"/>
</dbReference>
<keyword evidence="1" id="KW-0472">Membrane</keyword>
<reference evidence="3" key="1">
    <citation type="submission" date="2019-06" db="EMBL/GenBank/DDBJ databases">
        <title>Draft genome sequence of the griseofulvin-producing fungus Xylaria cubensis strain G536.</title>
        <authorList>
            <person name="Mead M.E."/>
            <person name="Raja H.A."/>
            <person name="Steenwyk J.L."/>
            <person name="Knowles S.L."/>
            <person name="Oberlies N.H."/>
            <person name="Rokas A."/>
        </authorList>
    </citation>
    <scope>NUCLEOTIDE SEQUENCE [LARGE SCALE GENOMIC DNA]</scope>
    <source>
        <strain evidence="3">G536</strain>
    </source>
</reference>
<dbReference type="AlphaFoldDB" id="A0A553HK88"/>
<keyword evidence="3" id="KW-1185">Reference proteome</keyword>
<gene>
    <name evidence="2" type="ORF">FHL15_010736</name>
</gene>
<keyword evidence="1" id="KW-1133">Transmembrane helix</keyword>
<dbReference type="Proteomes" id="UP000319160">
    <property type="component" value="Unassembled WGS sequence"/>
</dbReference>
<keyword evidence="1" id="KW-0812">Transmembrane</keyword>
<feature type="transmembrane region" description="Helical" evidence="1">
    <location>
        <begin position="6"/>
        <end position="25"/>
    </location>
</feature>
<accession>A0A553HK88</accession>
<name>A0A553HK88_9PEZI</name>
<protein>
    <submittedName>
        <fullName evidence="2">Uncharacterized protein</fullName>
    </submittedName>
</protein>
<evidence type="ECO:0000256" key="1">
    <source>
        <dbReference type="SAM" id="Phobius"/>
    </source>
</evidence>